<keyword evidence="2" id="KW-1185">Reference proteome</keyword>
<evidence type="ECO:0008006" key="3">
    <source>
        <dbReference type="Google" id="ProtNLM"/>
    </source>
</evidence>
<evidence type="ECO:0000313" key="1">
    <source>
        <dbReference type="EMBL" id="CZT18103.1"/>
    </source>
</evidence>
<reference evidence="1 2" key="1">
    <citation type="submission" date="2016-03" db="EMBL/GenBank/DDBJ databases">
        <authorList>
            <person name="Ploux O."/>
        </authorList>
    </citation>
    <scope>NUCLEOTIDE SEQUENCE [LARGE SCALE GENOMIC DNA]</scope>
    <source>
        <strain evidence="1 2">URUG2</strain>
    </source>
</reference>
<name>A0A2D3VC76_9PEZI</name>
<organism evidence="1 2">
    <name type="scientific">Ramularia collo-cygni</name>
    <dbReference type="NCBI Taxonomy" id="112498"/>
    <lineage>
        <taxon>Eukaryota</taxon>
        <taxon>Fungi</taxon>
        <taxon>Dikarya</taxon>
        <taxon>Ascomycota</taxon>
        <taxon>Pezizomycotina</taxon>
        <taxon>Dothideomycetes</taxon>
        <taxon>Dothideomycetidae</taxon>
        <taxon>Mycosphaerellales</taxon>
        <taxon>Mycosphaerellaceae</taxon>
        <taxon>Ramularia</taxon>
    </lineage>
</organism>
<sequence>MARQQHIKVEVFLPVECFNALKDSTSAHHDTEEEDRTAAMVLLLEEIDNGPFLYPIFVEFWGQTRQIWIAPGWTIAKIWELLEELYGIKRLGLKMAFQGQEIADDDQRDVRDFRAGATFYIVPESFWNLW</sequence>
<protein>
    <recommendedName>
        <fullName evidence="3">Ubiquitin-like domain-containing protein</fullName>
    </recommendedName>
</protein>
<dbReference type="Proteomes" id="UP000225277">
    <property type="component" value="Unassembled WGS sequence"/>
</dbReference>
<dbReference type="InterPro" id="IPR029071">
    <property type="entry name" value="Ubiquitin-like_domsf"/>
</dbReference>
<dbReference type="AlphaFoldDB" id="A0A2D3VC76"/>
<dbReference type="RefSeq" id="XP_023624993.1">
    <property type="nucleotide sequence ID" value="XM_023769225.1"/>
</dbReference>
<evidence type="ECO:0000313" key="2">
    <source>
        <dbReference type="Proteomes" id="UP000225277"/>
    </source>
</evidence>
<dbReference type="SUPFAM" id="SSF54236">
    <property type="entry name" value="Ubiquitin-like"/>
    <property type="match status" value="1"/>
</dbReference>
<proteinExistence type="predicted"/>
<gene>
    <name evidence="1" type="ORF">RCC_03943</name>
</gene>
<dbReference type="EMBL" id="FJUY01000005">
    <property type="protein sequence ID" value="CZT18103.1"/>
    <property type="molecule type" value="Genomic_DNA"/>
</dbReference>
<accession>A0A2D3VC76</accession>
<dbReference type="GeneID" id="35599128"/>